<evidence type="ECO:0000313" key="2">
    <source>
        <dbReference type="EMBL" id="OWA55114.1"/>
    </source>
</evidence>
<dbReference type="EMBL" id="MTYJ01000547">
    <property type="protein sequence ID" value="OWA55114.1"/>
    <property type="molecule type" value="Genomic_DNA"/>
</dbReference>
<dbReference type="Proteomes" id="UP000192578">
    <property type="component" value="Unassembled WGS sequence"/>
</dbReference>
<accession>A0A9X6RP03</accession>
<dbReference type="AlphaFoldDB" id="A0A9X6RP03"/>
<reference evidence="3" key="1">
    <citation type="submission" date="2017-01" db="EMBL/GenBank/DDBJ databases">
        <title>Comparative genomics of anhydrobiosis in the tardigrade Hypsibius dujardini.</title>
        <authorList>
            <person name="Yoshida Y."/>
            <person name="Koutsovoulos G."/>
            <person name="Laetsch D."/>
            <person name="Stevens L."/>
            <person name="Kumar S."/>
            <person name="Horikawa D."/>
            <person name="Ishino K."/>
            <person name="Komine S."/>
            <person name="Tomita M."/>
            <person name="Blaxter M."/>
            <person name="Arakawa K."/>
        </authorList>
    </citation>
    <scope>NUCLEOTIDE SEQUENCE [LARGE SCALE GENOMIC DNA]</scope>
    <source>
        <strain evidence="3">Z151</strain>
    </source>
</reference>
<evidence type="ECO:0000256" key="1">
    <source>
        <dbReference type="SAM" id="MobiDB-lite"/>
    </source>
</evidence>
<evidence type="ECO:0000313" key="3">
    <source>
        <dbReference type="Proteomes" id="UP000192578"/>
    </source>
</evidence>
<proteinExistence type="predicted"/>
<sequence length="87" mass="9565">MRPTPQPITQLPQEEPGDDTSCDKIPYHTKPTRPNNTSSSSPTPTTTDDQTQTETPRPPPPTTPHQNHPPETHPPNKTPIATIELLS</sequence>
<name>A0A9X6RP03_HYPEX</name>
<comment type="caution">
    <text evidence="2">The sequence shown here is derived from an EMBL/GenBank/DDBJ whole genome shotgun (WGS) entry which is preliminary data.</text>
</comment>
<gene>
    <name evidence="2" type="ORF">BV898_19498</name>
</gene>
<feature type="compositionally biased region" description="Low complexity" evidence="1">
    <location>
        <begin position="32"/>
        <end position="55"/>
    </location>
</feature>
<feature type="region of interest" description="Disordered" evidence="1">
    <location>
        <begin position="1"/>
        <end position="87"/>
    </location>
</feature>
<protein>
    <submittedName>
        <fullName evidence="2">Uncharacterized protein</fullName>
    </submittedName>
</protein>
<keyword evidence="3" id="KW-1185">Reference proteome</keyword>
<organism evidence="2 3">
    <name type="scientific">Hypsibius exemplaris</name>
    <name type="common">Freshwater tardigrade</name>
    <dbReference type="NCBI Taxonomy" id="2072580"/>
    <lineage>
        <taxon>Eukaryota</taxon>
        <taxon>Metazoa</taxon>
        <taxon>Ecdysozoa</taxon>
        <taxon>Tardigrada</taxon>
        <taxon>Eutardigrada</taxon>
        <taxon>Parachela</taxon>
        <taxon>Hypsibioidea</taxon>
        <taxon>Hypsibiidae</taxon>
        <taxon>Hypsibius</taxon>
    </lineage>
</organism>